<feature type="domain" description="Nitroreductase" evidence="6">
    <location>
        <begin position="8"/>
        <end position="197"/>
    </location>
</feature>
<keyword evidence="3" id="KW-0285">Flavoprotein</keyword>
<keyword evidence="5" id="KW-0560">Oxidoreductase</keyword>
<dbReference type="CDD" id="cd02136">
    <property type="entry name" value="PnbA_NfnB-like"/>
    <property type="match status" value="1"/>
</dbReference>
<dbReference type="Gene3D" id="3.40.109.10">
    <property type="entry name" value="NADH Oxidase"/>
    <property type="match status" value="1"/>
</dbReference>
<sequence length="226" mass="26099">MDVTQAVNQRISTRAYLDKQITEAEIRDWLTTAQRAPSGGNLQPWRVIVVTGDEKQKVIDLAQQKLAGNPRGEPTDRPIYPKDLWEPHEARRRRVGEMMYETLEIPREDKAGRIQWFARNYRFFDAPVGVFFVIDERMGHGQWAHTGMYMQTLALLAEERGWGTCFQECWGILRPTLKEHFQLGETEMLYCGMALGYPDPDHPVNALRAERADLSEFAELKGFQKA</sequence>
<dbReference type="Pfam" id="PF00881">
    <property type="entry name" value="Nitroreductase"/>
    <property type="match status" value="1"/>
</dbReference>
<dbReference type="Proteomes" id="UP000628854">
    <property type="component" value="Unassembled WGS sequence"/>
</dbReference>
<name>A0ABQ1J638_9PROT</name>
<comment type="caution">
    <text evidence="7">The sequence shown here is derived from an EMBL/GenBank/DDBJ whole genome shotgun (WGS) entry which is preliminary data.</text>
</comment>
<dbReference type="PANTHER" id="PTHR43673:SF2">
    <property type="entry name" value="NITROREDUCTASE"/>
    <property type="match status" value="1"/>
</dbReference>
<evidence type="ECO:0000256" key="5">
    <source>
        <dbReference type="ARBA" id="ARBA00023002"/>
    </source>
</evidence>
<evidence type="ECO:0000256" key="3">
    <source>
        <dbReference type="ARBA" id="ARBA00022630"/>
    </source>
</evidence>
<keyword evidence="8" id="KW-1185">Reference proteome</keyword>
<evidence type="ECO:0000259" key="6">
    <source>
        <dbReference type="Pfam" id="PF00881"/>
    </source>
</evidence>
<evidence type="ECO:0000256" key="1">
    <source>
        <dbReference type="ARBA" id="ARBA00001917"/>
    </source>
</evidence>
<keyword evidence="4" id="KW-0288">FMN</keyword>
<dbReference type="PANTHER" id="PTHR43673">
    <property type="entry name" value="NAD(P)H NITROREDUCTASE YDGI-RELATED"/>
    <property type="match status" value="1"/>
</dbReference>
<protein>
    <submittedName>
        <fullName evidence="7">NADH dehydrogenase</fullName>
    </submittedName>
</protein>
<proteinExistence type="inferred from homology"/>
<organism evidence="7 8">
    <name type="scientific">Henriciella pelagia</name>
    <dbReference type="NCBI Taxonomy" id="1977912"/>
    <lineage>
        <taxon>Bacteria</taxon>
        <taxon>Pseudomonadati</taxon>
        <taxon>Pseudomonadota</taxon>
        <taxon>Alphaproteobacteria</taxon>
        <taxon>Hyphomonadales</taxon>
        <taxon>Hyphomonadaceae</taxon>
        <taxon>Henriciella</taxon>
    </lineage>
</organism>
<comment type="similarity">
    <text evidence="2">Belongs to the nitroreductase family.</text>
</comment>
<evidence type="ECO:0000313" key="8">
    <source>
        <dbReference type="Proteomes" id="UP000628854"/>
    </source>
</evidence>
<comment type="cofactor">
    <cofactor evidence="1">
        <name>FMN</name>
        <dbReference type="ChEBI" id="CHEBI:58210"/>
    </cofactor>
</comment>
<evidence type="ECO:0000256" key="4">
    <source>
        <dbReference type="ARBA" id="ARBA00022643"/>
    </source>
</evidence>
<gene>
    <name evidence="7" type="ORF">GCM10011503_06610</name>
</gene>
<dbReference type="RefSeq" id="WP_084393605.1">
    <property type="nucleotide sequence ID" value="NZ_BMKF01000001.1"/>
</dbReference>
<dbReference type="InterPro" id="IPR000415">
    <property type="entry name" value="Nitroreductase-like"/>
</dbReference>
<reference evidence="8" key="1">
    <citation type="journal article" date="2019" name="Int. J. Syst. Evol. Microbiol.">
        <title>The Global Catalogue of Microorganisms (GCM) 10K type strain sequencing project: providing services to taxonomists for standard genome sequencing and annotation.</title>
        <authorList>
            <consortium name="The Broad Institute Genomics Platform"/>
            <consortium name="The Broad Institute Genome Sequencing Center for Infectious Disease"/>
            <person name="Wu L."/>
            <person name="Ma J."/>
        </authorList>
    </citation>
    <scope>NUCLEOTIDE SEQUENCE [LARGE SCALE GENOMIC DNA]</scope>
    <source>
        <strain evidence="8">CGMCC 1.15928</strain>
    </source>
</reference>
<evidence type="ECO:0000256" key="2">
    <source>
        <dbReference type="ARBA" id="ARBA00007118"/>
    </source>
</evidence>
<dbReference type="InterPro" id="IPR029479">
    <property type="entry name" value="Nitroreductase"/>
</dbReference>
<evidence type="ECO:0000313" key="7">
    <source>
        <dbReference type="EMBL" id="GGB60772.1"/>
    </source>
</evidence>
<dbReference type="EMBL" id="BMKF01000001">
    <property type="protein sequence ID" value="GGB60772.1"/>
    <property type="molecule type" value="Genomic_DNA"/>
</dbReference>
<accession>A0ABQ1J638</accession>
<dbReference type="SUPFAM" id="SSF55469">
    <property type="entry name" value="FMN-dependent nitroreductase-like"/>
    <property type="match status" value="1"/>
</dbReference>